<evidence type="ECO:0000256" key="1">
    <source>
        <dbReference type="SAM" id="MobiDB-lite"/>
    </source>
</evidence>
<comment type="caution">
    <text evidence="3">The sequence shown here is derived from an EMBL/GenBank/DDBJ whole genome shotgun (WGS) entry which is preliminary data.</text>
</comment>
<evidence type="ECO:0000313" key="3">
    <source>
        <dbReference type="EMBL" id="GMH76087.1"/>
    </source>
</evidence>
<dbReference type="Proteomes" id="UP001165082">
    <property type="component" value="Unassembled WGS sequence"/>
</dbReference>
<organism evidence="3 4">
    <name type="scientific">Triparma retinervis</name>
    <dbReference type="NCBI Taxonomy" id="2557542"/>
    <lineage>
        <taxon>Eukaryota</taxon>
        <taxon>Sar</taxon>
        <taxon>Stramenopiles</taxon>
        <taxon>Ochrophyta</taxon>
        <taxon>Bolidophyceae</taxon>
        <taxon>Parmales</taxon>
        <taxon>Triparmaceae</taxon>
        <taxon>Triparma</taxon>
    </lineage>
</organism>
<name>A0A9W7AV63_9STRA</name>
<protein>
    <submittedName>
        <fullName evidence="3">Uncharacterized protein</fullName>
    </submittedName>
</protein>
<dbReference type="EMBL" id="BRXZ01001655">
    <property type="protein sequence ID" value="GMH76087.1"/>
    <property type="molecule type" value="Genomic_DNA"/>
</dbReference>
<feature type="compositionally biased region" description="Basic residues" evidence="1">
    <location>
        <begin position="184"/>
        <end position="196"/>
    </location>
</feature>
<sequence>MTMVNLIVRLLARVSLSIFVDPPPNPVHASRLCNTLLDSMVSGLFSSYGFMTLQKATDRGPGPYTSSYLKGYFLTQSSRHLMELVLYRSCRYSRSARPHFVQLALCAAVMCMGYGRAKVAAGVLWAQDAAAFYFAYQLFTISWMDCTVDLDELGERMMDGQGEKVERMMEKMSKKERKDFERQMKKHKKMRRGKRN</sequence>
<feature type="compositionally biased region" description="Basic and acidic residues" evidence="1">
    <location>
        <begin position="171"/>
        <end position="183"/>
    </location>
</feature>
<accession>A0A9W7AV63</accession>
<keyword evidence="4" id="KW-1185">Reference proteome</keyword>
<keyword evidence="2" id="KW-0732">Signal</keyword>
<feature type="region of interest" description="Disordered" evidence="1">
    <location>
        <begin position="171"/>
        <end position="196"/>
    </location>
</feature>
<feature type="signal peptide" evidence="2">
    <location>
        <begin position="1"/>
        <end position="17"/>
    </location>
</feature>
<evidence type="ECO:0000313" key="4">
    <source>
        <dbReference type="Proteomes" id="UP001165082"/>
    </source>
</evidence>
<reference evidence="3" key="1">
    <citation type="submission" date="2022-07" db="EMBL/GenBank/DDBJ databases">
        <title>Genome analysis of Parmales, a sister group of diatoms, reveals the evolutionary specialization of diatoms from phago-mixotrophs to photoautotrophs.</title>
        <authorList>
            <person name="Ban H."/>
            <person name="Sato S."/>
            <person name="Yoshikawa S."/>
            <person name="Kazumasa Y."/>
            <person name="Nakamura Y."/>
            <person name="Ichinomiya M."/>
            <person name="Saitoh K."/>
            <person name="Sato N."/>
            <person name="Blanc-Mathieu R."/>
            <person name="Endo H."/>
            <person name="Kuwata A."/>
            <person name="Ogata H."/>
        </authorList>
    </citation>
    <scope>NUCLEOTIDE SEQUENCE</scope>
</reference>
<dbReference type="AlphaFoldDB" id="A0A9W7AV63"/>
<gene>
    <name evidence="3" type="ORF">TrRE_jg5670</name>
</gene>
<feature type="chain" id="PRO_5040807652" evidence="2">
    <location>
        <begin position="18"/>
        <end position="196"/>
    </location>
</feature>
<evidence type="ECO:0000256" key="2">
    <source>
        <dbReference type="SAM" id="SignalP"/>
    </source>
</evidence>
<proteinExistence type="predicted"/>